<organism evidence="3 4">
    <name type="scientific">Orbilia brochopaga</name>
    <dbReference type="NCBI Taxonomy" id="3140254"/>
    <lineage>
        <taxon>Eukaryota</taxon>
        <taxon>Fungi</taxon>
        <taxon>Dikarya</taxon>
        <taxon>Ascomycota</taxon>
        <taxon>Pezizomycotina</taxon>
        <taxon>Orbiliomycetes</taxon>
        <taxon>Orbiliales</taxon>
        <taxon>Orbiliaceae</taxon>
        <taxon>Orbilia</taxon>
    </lineage>
</organism>
<dbReference type="GO" id="GO:0005634">
    <property type="term" value="C:nucleus"/>
    <property type="evidence" value="ECO:0007669"/>
    <property type="project" value="TreeGrafter"/>
</dbReference>
<proteinExistence type="predicted"/>
<feature type="region of interest" description="Disordered" evidence="2">
    <location>
        <begin position="674"/>
        <end position="694"/>
    </location>
</feature>
<protein>
    <recommendedName>
        <fullName evidence="5">UBA domain-containing protein</fullName>
    </recommendedName>
</protein>
<dbReference type="Proteomes" id="UP001375240">
    <property type="component" value="Unassembled WGS sequence"/>
</dbReference>
<keyword evidence="1" id="KW-0175">Coiled coil</keyword>
<gene>
    <name evidence="3" type="ORF">TWF696_005486</name>
</gene>
<accession>A0AAV9V1B1</accession>
<evidence type="ECO:0000313" key="3">
    <source>
        <dbReference type="EMBL" id="KAK6353523.1"/>
    </source>
</evidence>
<dbReference type="Gene3D" id="1.10.8.10">
    <property type="entry name" value="DNA helicase RuvA subunit, C-terminal domain"/>
    <property type="match status" value="1"/>
</dbReference>
<evidence type="ECO:0008006" key="5">
    <source>
        <dbReference type="Google" id="ProtNLM"/>
    </source>
</evidence>
<dbReference type="PANTHER" id="PTHR39597">
    <property type="entry name" value="UBA DOMAIN-CONTAINING PROTEIN RUP1"/>
    <property type="match status" value="1"/>
</dbReference>
<feature type="coiled-coil region" evidence="1">
    <location>
        <begin position="507"/>
        <end position="538"/>
    </location>
</feature>
<dbReference type="GO" id="GO:0016579">
    <property type="term" value="P:protein deubiquitination"/>
    <property type="evidence" value="ECO:0007669"/>
    <property type="project" value="TreeGrafter"/>
</dbReference>
<evidence type="ECO:0000256" key="1">
    <source>
        <dbReference type="SAM" id="Coils"/>
    </source>
</evidence>
<reference evidence="3 4" key="1">
    <citation type="submission" date="2019-10" db="EMBL/GenBank/DDBJ databases">
        <authorList>
            <person name="Palmer J.M."/>
        </authorList>
    </citation>
    <scope>NUCLEOTIDE SEQUENCE [LARGE SCALE GENOMIC DNA]</scope>
    <source>
        <strain evidence="3 4">TWF696</strain>
    </source>
</reference>
<feature type="compositionally biased region" description="Pro residues" evidence="2">
    <location>
        <begin position="827"/>
        <end position="838"/>
    </location>
</feature>
<sequence length="863" mass="96063">MSDQPSAESVAQLIEFLGCPTAVAEECLKKSGNNLEQAANYYYTTYENDRTANTWDEGAWSEAREGPAPNPNSLNYLAQAAADNALRDPIGAKSRPPSPRTFQIEPHDNDADYQRAIKASIEESQKSFTGPQTSGTVGYTGSSNFKPADNNTHYDSSSWALAVTAPAEPNTIEIFLDPSPVERKRLPDQPAFLRPSTGPGSLGPLLTILHSIPASRETLLQRDHLLENYGENKHWWAGQVVQLPRVVVEDDPDPIPPEHIEVIRESQRIMAFLTATERAYATAESLESIPSIFDPDAGASVTKYFQSLQDALRLINNNMYLRTPLQSKAVRVSPSGKQSESTFEVVDLTVKNSLLESGGTLYDALDALFWEDGVEDGEETETYAEYFGDVCTLQIRVEDPQKRPCSFDVPAEIYLDRYTHTFKDEISKMRHEKGAIENQIEELIKKESKIRLFSPMSAPSRSLDMLKVLGATKTYFEQSSNLELLSPGGDITTEEHVKRRNEAFKQLADIEARIQKKITDLKTLRDALREKLDKMKRLFTSPENTVEGMPALTKYVLRGVSTERGVTYMRRTKIVPHIDLETEGEPTGIKTTTEWWSMRYHTSQLAFSEEQYGSFEIKTIPEEQVRRAARFDGHGHVILVYAKDEPVQRDLEPIDLPEPLKRFVEQDNKFFATELADAASKPPTKKRPLEDWSNDTTDYTSREYLNQWNVGAGTVNSSRAATPGDSRRNSFDSVRNVDMTDDDLKAVPEPPSPPRAPNGGGGPSVHFADDPRKGFHGAYGSSHEVTAMDSAPVKEALRDDDSDEEMTYGSQHIEFASDGTLQAKDMPIPPPPPPPPPSAAAQNAGSPPPQLPGKKAPRFDLEE</sequence>
<evidence type="ECO:0000256" key="2">
    <source>
        <dbReference type="SAM" id="MobiDB-lite"/>
    </source>
</evidence>
<dbReference type="AlphaFoldDB" id="A0AAV9V1B1"/>
<dbReference type="GO" id="GO:0005829">
    <property type="term" value="C:cytosol"/>
    <property type="evidence" value="ECO:0007669"/>
    <property type="project" value="TreeGrafter"/>
</dbReference>
<keyword evidence="4" id="KW-1185">Reference proteome</keyword>
<dbReference type="InterPro" id="IPR055335">
    <property type="entry name" value="Ucp6/RUP1"/>
</dbReference>
<dbReference type="PANTHER" id="PTHR39597:SF1">
    <property type="entry name" value="UBA DOMAIN-CONTAINING PROTEIN RUP1"/>
    <property type="match status" value="1"/>
</dbReference>
<evidence type="ECO:0000313" key="4">
    <source>
        <dbReference type="Proteomes" id="UP001375240"/>
    </source>
</evidence>
<feature type="region of interest" description="Disordered" evidence="2">
    <location>
        <begin position="714"/>
        <end position="863"/>
    </location>
</feature>
<dbReference type="Pfam" id="PF14555">
    <property type="entry name" value="UBA_4"/>
    <property type="match status" value="1"/>
</dbReference>
<comment type="caution">
    <text evidence="3">The sequence shown here is derived from an EMBL/GenBank/DDBJ whole genome shotgun (WGS) entry which is preliminary data.</text>
</comment>
<name>A0AAV9V1B1_9PEZI</name>
<dbReference type="EMBL" id="JAVHNQ010000003">
    <property type="protein sequence ID" value="KAK6353523.1"/>
    <property type="molecule type" value="Genomic_DNA"/>
</dbReference>
<feature type="region of interest" description="Disordered" evidence="2">
    <location>
        <begin position="90"/>
        <end position="109"/>
    </location>
</feature>